<comment type="caution">
    <text evidence="1">The sequence shown here is derived from an EMBL/GenBank/DDBJ whole genome shotgun (WGS) entry which is preliminary data.</text>
</comment>
<evidence type="ECO:0008006" key="3">
    <source>
        <dbReference type="Google" id="ProtNLM"/>
    </source>
</evidence>
<evidence type="ECO:0000313" key="1">
    <source>
        <dbReference type="EMBL" id="OBY29147.1"/>
    </source>
</evidence>
<keyword evidence="2" id="KW-1185">Reference proteome</keyword>
<dbReference type="InterPro" id="IPR002347">
    <property type="entry name" value="SDR_fam"/>
</dbReference>
<evidence type="ECO:0000313" key="2">
    <source>
        <dbReference type="Proteomes" id="UP000092668"/>
    </source>
</evidence>
<dbReference type="AlphaFoldDB" id="A0A1B8S8U0"/>
<protein>
    <recommendedName>
        <fullName evidence="3">SDR family NAD(P)-dependent oxidoreductase</fullName>
    </recommendedName>
</protein>
<dbReference type="Gene3D" id="3.40.50.720">
    <property type="entry name" value="NAD(P)-binding Rossmann-like Domain"/>
    <property type="match status" value="1"/>
</dbReference>
<dbReference type="Proteomes" id="UP000092668">
    <property type="component" value="Unassembled WGS sequence"/>
</dbReference>
<dbReference type="PANTHER" id="PTHR45024:SF3">
    <property type="entry name" value="BLL2957 PROTEIN"/>
    <property type="match status" value="1"/>
</dbReference>
<reference evidence="1 2" key="1">
    <citation type="submission" date="2015-06" db="EMBL/GenBank/DDBJ databases">
        <title>Genome sequence of Mycobacterium kumamotonense strain Roo.</title>
        <authorList>
            <person name="Greninger A.L."/>
            <person name="Cunningham G."/>
            <person name="Miller S."/>
        </authorList>
    </citation>
    <scope>NUCLEOTIDE SEQUENCE [LARGE SCALE GENOMIC DNA]</scope>
    <source>
        <strain evidence="1 2">Roo</strain>
    </source>
</reference>
<dbReference type="EMBL" id="LFOE01000165">
    <property type="protein sequence ID" value="OBY29147.1"/>
    <property type="molecule type" value="Genomic_DNA"/>
</dbReference>
<feature type="non-terminal residue" evidence="1">
    <location>
        <position position="69"/>
    </location>
</feature>
<dbReference type="InterPro" id="IPR036291">
    <property type="entry name" value="NAD(P)-bd_dom_sf"/>
</dbReference>
<organism evidence="1 2">
    <name type="scientific">Mycolicibacter kumamotonensis</name>
    <dbReference type="NCBI Taxonomy" id="354243"/>
    <lineage>
        <taxon>Bacteria</taxon>
        <taxon>Bacillati</taxon>
        <taxon>Actinomycetota</taxon>
        <taxon>Actinomycetes</taxon>
        <taxon>Mycobacteriales</taxon>
        <taxon>Mycobacteriaceae</taxon>
        <taxon>Mycolicibacter</taxon>
    </lineage>
</organism>
<dbReference type="Pfam" id="PF00106">
    <property type="entry name" value="adh_short"/>
    <property type="match status" value="1"/>
</dbReference>
<dbReference type="SUPFAM" id="SSF51735">
    <property type="entry name" value="NAD(P)-binding Rossmann-fold domains"/>
    <property type="match status" value="1"/>
</dbReference>
<name>A0A1B8S8U0_9MYCO</name>
<accession>A0A1B8S8U0</accession>
<dbReference type="InterPro" id="IPR051687">
    <property type="entry name" value="Peroxisomal_Beta-Oxidation"/>
</dbReference>
<gene>
    <name evidence="1" type="ORF">ACT18_24665</name>
</gene>
<dbReference type="PANTHER" id="PTHR45024">
    <property type="entry name" value="DEHYDROGENASES, SHORT CHAIN"/>
    <property type="match status" value="1"/>
</dbReference>
<sequence length="69" mass="6307">MTGLQGRVAVVTGAGRGIGAAVAKTLAANGVSVVVNDLGAAVDGSGADTSPAAETVAEITGNGGAAVVD</sequence>
<proteinExistence type="predicted"/>